<dbReference type="GO" id="GO:0005737">
    <property type="term" value="C:cytoplasm"/>
    <property type="evidence" value="ECO:0007669"/>
    <property type="project" value="TreeGrafter"/>
</dbReference>
<keyword evidence="3" id="KW-1185">Reference proteome</keyword>
<proteinExistence type="predicted"/>
<dbReference type="InterPro" id="IPR036412">
    <property type="entry name" value="HAD-like_sf"/>
</dbReference>
<keyword evidence="2" id="KW-0378">Hydrolase</keyword>
<accession>A0A3N0EBI4</accession>
<dbReference type="PANTHER" id="PTHR19288">
    <property type="entry name" value="4-NITROPHENYLPHOSPHATASE-RELATED"/>
    <property type="match status" value="1"/>
</dbReference>
<organism evidence="2 3">
    <name type="scientific">Halostreptopolyspora alba</name>
    <dbReference type="NCBI Taxonomy" id="2487137"/>
    <lineage>
        <taxon>Bacteria</taxon>
        <taxon>Bacillati</taxon>
        <taxon>Actinomycetota</taxon>
        <taxon>Actinomycetes</taxon>
        <taxon>Streptosporangiales</taxon>
        <taxon>Nocardiopsidaceae</taxon>
        <taxon>Halostreptopolyspora</taxon>
    </lineage>
</organism>
<evidence type="ECO:0000313" key="3">
    <source>
        <dbReference type="Proteomes" id="UP000269198"/>
    </source>
</evidence>
<reference evidence="2 3" key="1">
    <citation type="submission" date="2018-11" db="EMBL/GenBank/DDBJ databases">
        <title>The genome draft of YIM 96095.</title>
        <authorList>
            <person name="Tang S.-K."/>
            <person name="Chunyu W.-X."/>
            <person name="Feng Y.-Z."/>
        </authorList>
    </citation>
    <scope>NUCLEOTIDE SEQUENCE [LARGE SCALE GENOMIC DNA]</scope>
    <source>
        <strain evidence="2 3">YIM 96095</strain>
    </source>
</reference>
<dbReference type="PANTHER" id="PTHR19288:SF95">
    <property type="entry name" value="D-GLYCEROL 3-PHOSPHATE PHOSPHATASE"/>
    <property type="match status" value="1"/>
</dbReference>
<protein>
    <submittedName>
        <fullName evidence="2">HAD-IIA family hydrolase</fullName>
    </submittedName>
</protein>
<dbReference type="Pfam" id="PF13242">
    <property type="entry name" value="Hydrolase_like"/>
    <property type="match status" value="1"/>
</dbReference>
<dbReference type="InterPro" id="IPR041065">
    <property type="entry name" value="GNAT-like"/>
</dbReference>
<dbReference type="Pfam" id="PF13344">
    <property type="entry name" value="Hydrolase_6"/>
    <property type="match status" value="1"/>
</dbReference>
<dbReference type="NCBIfam" id="TIGR01460">
    <property type="entry name" value="HAD-SF-IIA"/>
    <property type="match status" value="1"/>
</dbReference>
<dbReference type="Gene3D" id="3.40.50.1000">
    <property type="entry name" value="HAD superfamily/HAD-like"/>
    <property type="match status" value="2"/>
</dbReference>
<evidence type="ECO:0000313" key="2">
    <source>
        <dbReference type="EMBL" id="RNL85211.1"/>
    </source>
</evidence>
<dbReference type="OrthoDB" id="3400930at2"/>
<comment type="caution">
    <text evidence="2">The sequence shown here is derived from an EMBL/GenBank/DDBJ whole genome shotgun (WGS) entry which is preliminary data.</text>
</comment>
<dbReference type="RefSeq" id="WP_123200865.1">
    <property type="nucleotide sequence ID" value="NZ_RJMB01000007.1"/>
</dbReference>
<dbReference type="EMBL" id="RJMB01000007">
    <property type="protein sequence ID" value="RNL85211.1"/>
    <property type="molecule type" value="Genomic_DNA"/>
</dbReference>
<sequence length="336" mass="35158">MTLLSSTRPLSSRHDAAFLDLDGVVYIGSHAIPAAPEAIEKARAAGMRRVFVTNNAARTPAAVADRLRALDVVADAGSVVTSAEAAARLVASRVPEGAPVLVVGDTGLRHAVRQWRLRPVSLASERPAAVVQGYSPRMGHDLMAEGALAVSRGSLFVVSNNDTTTPMDRGIIPANGSYARVIANATGQEPIVAGKPMRPLHDESVRRTGAWAPLVVGDRLDTDIEGANTHGAASMLVLSGVTTPAELLAAPPGQRPNFLAWDISGINLPHPRPRLDSAGEAHCGGWTVTTHAGRLRLAGEGDRIDGLRALCAAAWSSSRDTATDLSAHDALAYLGW</sequence>
<dbReference type="GO" id="GO:0016791">
    <property type="term" value="F:phosphatase activity"/>
    <property type="evidence" value="ECO:0007669"/>
    <property type="project" value="TreeGrafter"/>
</dbReference>
<feature type="domain" description="GCN5-related N-acetyltransferase-like" evidence="1">
    <location>
        <begin position="283"/>
        <end position="336"/>
    </location>
</feature>
<dbReference type="Proteomes" id="UP000269198">
    <property type="component" value="Unassembled WGS sequence"/>
</dbReference>
<dbReference type="InterPro" id="IPR006357">
    <property type="entry name" value="HAD-SF_hydro_IIA"/>
</dbReference>
<name>A0A3N0EBI4_9ACTN</name>
<gene>
    <name evidence="2" type="ORF">EFW17_08945</name>
</gene>
<dbReference type="Pfam" id="PF18407">
    <property type="entry name" value="GNAT_like"/>
    <property type="match status" value="1"/>
</dbReference>
<dbReference type="InterPro" id="IPR023214">
    <property type="entry name" value="HAD_sf"/>
</dbReference>
<dbReference type="SUPFAM" id="SSF56784">
    <property type="entry name" value="HAD-like"/>
    <property type="match status" value="1"/>
</dbReference>
<evidence type="ECO:0000259" key="1">
    <source>
        <dbReference type="Pfam" id="PF18407"/>
    </source>
</evidence>
<dbReference type="AlphaFoldDB" id="A0A3N0EBI4"/>